<protein>
    <submittedName>
        <fullName evidence="4">Two-component response regulator</fullName>
    </submittedName>
</protein>
<comment type="caution">
    <text evidence="4">The sequence shown here is derived from an EMBL/GenBank/DDBJ whole genome shotgun (WGS) entry which is preliminary data.</text>
</comment>
<dbReference type="Proteomes" id="UP000606044">
    <property type="component" value="Unassembled WGS sequence"/>
</dbReference>
<evidence type="ECO:0000256" key="2">
    <source>
        <dbReference type="PROSITE-ProRule" id="PRU00169"/>
    </source>
</evidence>
<dbReference type="Pfam" id="PF00072">
    <property type="entry name" value="Response_reg"/>
    <property type="match status" value="1"/>
</dbReference>
<gene>
    <name evidence="4" type="ORF">GCM10007301_03550</name>
</gene>
<organism evidence="4 5">
    <name type="scientific">Azorhizobium oxalatiphilum</name>
    <dbReference type="NCBI Taxonomy" id="980631"/>
    <lineage>
        <taxon>Bacteria</taxon>
        <taxon>Pseudomonadati</taxon>
        <taxon>Pseudomonadota</taxon>
        <taxon>Alphaproteobacteria</taxon>
        <taxon>Hyphomicrobiales</taxon>
        <taxon>Xanthobacteraceae</taxon>
        <taxon>Azorhizobium</taxon>
    </lineage>
</organism>
<evidence type="ECO:0000313" key="5">
    <source>
        <dbReference type="Proteomes" id="UP000606044"/>
    </source>
</evidence>
<dbReference type="InterPro" id="IPR050595">
    <property type="entry name" value="Bact_response_regulator"/>
</dbReference>
<name>A0A917BKY8_9HYPH</name>
<accession>A0A917BKY8</accession>
<dbReference type="GO" id="GO:0000160">
    <property type="term" value="P:phosphorelay signal transduction system"/>
    <property type="evidence" value="ECO:0007669"/>
    <property type="project" value="InterPro"/>
</dbReference>
<keyword evidence="1 2" id="KW-0597">Phosphoprotein</keyword>
<dbReference type="PANTHER" id="PTHR44591">
    <property type="entry name" value="STRESS RESPONSE REGULATOR PROTEIN 1"/>
    <property type="match status" value="1"/>
</dbReference>
<dbReference type="PROSITE" id="PS50110">
    <property type="entry name" value="RESPONSE_REGULATORY"/>
    <property type="match status" value="1"/>
</dbReference>
<evidence type="ECO:0000256" key="1">
    <source>
        <dbReference type="ARBA" id="ARBA00022553"/>
    </source>
</evidence>
<proteinExistence type="predicted"/>
<evidence type="ECO:0000259" key="3">
    <source>
        <dbReference type="PROSITE" id="PS50110"/>
    </source>
</evidence>
<dbReference type="SUPFAM" id="SSF52172">
    <property type="entry name" value="CheY-like"/>
    <property type="match status" value="1"/>
</dbReference>
<feature type="modified residue" description="4-aspartylphosphate" evidence="2">
    <location>
        <position position="55"/>
    </location>
</feature>
<dbReference type="EMBL" id="BMCT01000001">
    <property type="protein sequence ID" value="GGF47505.1"/>
    <property type="molecule type" value="Genomic_DNA"/>
</dbReference>
<dbReference type="SMART" id="SM00448">
    <property type="entry name" value="REC"/>
    <property type="match status" value="1"/>
</dbReference>
<dbReference type="InterPro" id="IPR001789">
    <property type="entry name" value="Sig_transdc_resp-reg_receiver"/>
</dbReference>
<sequence>MSLPPMIVIIDDDESVRTATQSLVRSLGFGASCFESAEAFLGSPLLGAADCVISDVQMPGMSGIDLTRHLNARGHATPVILITAFPEDRIRRQADAAGAFGFFAKPFDGHTMIECIDRALSTGGAQAN</sequence>
<dbReference type="PANTHER" id="PTHR44591:SF25">
    <property type="entry name" value="CHEMOTAXIS TWO-COMPONENT RESPONSE REGULATOR"/>
    <property type="match status" value="1"/>
</dbReference>
<keyword evidence="5" id="KW-1185">Reference proteome</keyword>
<dbReference type="AlphaFoldDB" id="A0A917BKY8"/>
<reference evidence="4" key="2">
    <citation type="submission" date="2020-09" db="EMBL/GenBank/DDBJ databases">
        <authorList>
            <person name="Sun Q."/>
            <person name="Sedlacek I."/>
        </authorList>
    </citation>
    <scope>NUCLEOTIDE SEQUENCE</scope>
    <source>
        <strain evidence="4">CCM 7897</strain>
    </source>
</reference>
<dbReference type="InterPro" id="IPR011006">
    <property type="entry name" value="CheY-like_superfamily"/>
</dbReference>
<reference evidence="4" key="1">
    <citation type="journal article" date="2014" name="Int. J. Syst. Evol. Microbiol.">
        <title>Complete genome sequence of Corynebacterium casei LMG S-19264T (=DSM 44701T), isolated from a smear-ripened cheese.</title>
        <authorList>
            <consortium name="US DOE Joint Genome Institute (JGI-PGF)"/>
            <person name="Walter F."/>
            <person name="Albersmeier A."/>
            <person name="Kalinowski J."/>
            <person name="Ruckert C."/>
        </authorList>
    </citation>
    <scope>NUCLEOTIDE SEQUENCE</scope>
    <source>
        <strain evidence="4">CCM 7897</strain>
    </source>
</reference>
<evidence type="ECO:0000313" key="4">
    <source>
        <dbReference type="EMBL" id="GGF47505.1"/>
    </source>
</evidence>
<feature type="domain" description="Response regulatory" evidence="3">
    <location>
        <begin position="6"/>
        <end position="120"/>
    </location>
</feature>
<dbReference type="Gene3D" id="3.40.50.2300">
    <property type="match status" value="1"/>
</dbReference>